<name>A0AAF0JUA5_9EURY</name>
<proteinExistence type="predicted"/>
<keyword evidence="1" id="KW-0812">Transmembrane</keyword>
<feature type="transmembrane region" description="Helical" evidence="1">
    <location>
        <begin position="165"/>
        <end position="192"/>
    </location>
</feature>
<sequence length="317" mass="35557">MSDYYAFSSIDPAIERTKRLLWPFNKGIWLRIALISLFIGGFTSFNPFQFTSGTDSTEMPSSFAGSDLFMDQLPVILGVVAVIIILALIFGYISCVFQYLFVECLSKNEFAIRKYFKTNTKRGARLFGFELVIGGLLIAVIMIAVFMMIMGFASVSIDSMQKVGFFISIFLLVLLLSIPIGIIMLFTVDFVVPIMIKENCKLIEGWKKCWGVIKTDWSQTIIYLIMRIIIGIVVFILMFIAIMIAALVLAIPFFIVGLIAVGLNPGSFAIAFIILLILFILCMIPISLLISVPFITFGRYYSLNVLGLLDNNYTMLE</sequence>
<evidence type="ECO:0000313" key="2">
    <source>
        <dbReference type="EMBL" id="WFN37528.1"/>
    </source>
</evidence>
<feature type="transmembrane region" description="Helical" evidence="1">
    <location>
        <begin position="267"/>
        <end position="290"/>
    </location>
</feature>
<dbReference type="EMBL" id="CP091092">
    <property type="protein sequence ID" value="WFN37528.1"/>
    <property type="molecule type" value="Genomic_DNA"/>
</dbReference>
<dbReference type="AlphaFoldDB" id="A0AAF0JUA5"/>
<feature type="transmembrane region" description="Helical" evidence="1">
    <location>
        <begin position="228"/>
        <end position="261"/>
    </location>
</feature>
<keyword evidence="3" id="KW-1185">Reference proteome</keyword>
<accession>A0AAF0JUA5</accession>
<dbReference type="KEGG" id="manq:L1994_03840"/>
<dbReference type="InterPro" id="IPR055966">
    <property type="entry name" value="DUF7544"/>
</dbReference>
<feature type="transmembrane region" description="Helical" evidence="1">
    <location>
        <begin position="28"/>
        <end position="45"/>
    </location>
</feature>
<evidence type="ECO:0000313" key="3">
    <source>
        <dbReference type="Proteomes" id="UP001218895"/>
    </source>
</evidence>
<dbReference type="Pfam" id="PF24400">
    <property type="entry name" value="DUF7544"/>
    <property type="match status" value="1"/>
</dbReference>
<keyword evidence="1" id="KW-0472">Membrane</keyword>
<protein>
    <submittedName>
        <fullName evidence="2">DUF4013 domain-containing protein</fullName>
    </submittedName>
</protein>
<feature type="transmembrane region" description="Helical" evidence="1">
    <location>
        <begin position="75"/>
        <end position="102"/>
    </location>
</feature>
<dbReference type="Proteomes" id="UP001218895">
    <property type="component" value="Chromosome"/>
</dbReference>
<dbReference type="GeneID" id="79949500"/>
<keyword evidence="1" id="KW-1133">Transmembrane helix</keyword>
<gene>
    <name evidence="2" type="ORF">L1994_03840</name>
</gene>
<feature type="transmembrane region" description="Helical" evidence="1">
    <location>
        <begin position="123"/>
        <end position="153"/>
    </location>
</feature>
<dbReference type="RefSeq" id="WP_278100368.1">
    <property type="nucleotide sequence ID" value="NZ_CP091092.1"/>
</dbReference>
<organism evidence="2 3">
    <name type="scientific">Methanomicrobium antiquum</name>
    <dbReference type="NCBI Taxonomy" id="487686"/>
    <lineage>
        <taxon>Archaea</taxon>
        <taxon>Methanobacteriati</taxon>
        <taxon>Methanobacteriota</taxon>
        <taxon>Stenosarchaea group</taxon>
        <taxon>Methanomicrobia</taxon>
        <taxon>Methanomicrobiales</taxon>
        <taxon>Methanomicrobiaceae</taxon>
        <taxon>Methanomicrobium</taxon>
    </lineage>
</organism>
<reference evidence="2" key="1">
    <citation type="submission" date="2022-01" db="EMBL/GenBank/DDBJ databases">
        <title>Complete genome of Methanomicrobium antiquum DSM 21220.</title>
        <authorList>
            <person name="Chen S.-C."/>
            <person name="You Y.-T."/>
            <person name="Zhou Y.-Z."/>
            <person name="Lai M.-C."/>
        </authorList>
    </citation>
    <scope>NUCLEOTIDE SEQUENCE</scope>
    <source>
        <strain evidence="2">DSM 21220</strain>
    </source>
</reference>
<evidence type="ECO:0000256" key="1">
    <source>
        <dbReference type="SAM" id="Phobius"/>
    </source>
</evidence>